<evidence type="ECO:0000256" key="4">
    <source>
        <dbReference type="ARBA" id="ARBA00022806"/>
    </source>
</evidence>
<gene>
    <name evidence="8" type="ORF">CTI12_AA345020</name>
</gene>
<evidence type="ECO:0000256" key="6">
    <source>
        <dbReference type="ARBA" id="ARBA00047984"/>
    </source>
</evidence>
<feature type="domain" description="DEAD/DEAH-box helicase" evidence="7">
    <location>
        <begin position="95"/>
        <end position="175"/>
    </location>
</feature>
<keyword evidence="9" id="KW-1185">Reference proteome</keyword>
<evidence type="ECO:0000256" key="5">
    <source>
        <dbReference type="ARBA" id="ARBA00022840"/>
    </source>
</evidence>
<proteinExistence type="predicted"/>
<dbReference type="PANTHER" id="PTHR47963:SF8">
    <property type="entry name" value="ATP-DEPENDENT RNA HELICASE DEAD"/>
    <property type="match status" value="1"/>
</dbReference>
<dbReference type="GO" id="GO:0003724">
    <property type="term" value="F:RNA helicase activity"/>
    <property type="evidence" value="ECO:0007669"/>
    <property type="project" value="UniProtKB-EC"/>
</dbReference>
<dbReference type="Gene3D" id="3.40.50.300">
    <property type="entry name" value="P-loop containing nucleotide triphosphate hydrolases"/>
    <property type="match status" value="1"/>
</dbReference>
<dbReference type="GO" id="GO:0003723">
    <property type="term" value="F:RNA binding"/>
    <property type="evidence" value="ECO:0007669"/>
    <property type="project" value="TreeGrafter"/>
</dbReference>
<dbReference type="InterPro" id="IPR011545">
    <property type="entry name" value="DEAD/DEAH_box_helicase_dom"/>
</dbReference>
<dbReference type="EMBL" id="PKPP01004469">
    <property type="protein sequence ID" value="PWA64201.1"/>
    <property type="molecule type" value="Genomic_DNA"/>
</dbReference>
<dbReference type="GO" id="GO:0016787">
    <property type="term" value="F:hydrolase activity"/>
    <property type="evidence" value="ECO:0007669"/>
    <property type="project" value="UniProtKB-KW"/>
</dbReference>
<protein>
    <recommendedName>
        <fullName evidence="1">RNA helicase</fullName>
        <ecNumber evidence="1">3.6.4.13</ecNumber>
    </recommendedName>
</protein>
<evidence type="ECO:0000256" key="3">
    <source>
        <dbReference type="ARBA" id="ARBA00022801"/>
    </source>
</evidence>
<evidence type="ECO:0000313" key="9">
    <source>
        <dbReference type="Proteomes" id="UP000245207"/>
    </source>
</evidence>
<dbReference type="OrthoDB" id="1745719at2759"/>
<comment type="catalytic activity">
    <reaction evidence="6">
        <text>ATP + H2O = ADP + phosphate + H(+)</text>
        <dbReference type="Rhea" id="RHEA:13065"/>
        <dbReference type="ChEBI" id="CHEBI:15377"/>
        <dbReference type="ChEBI" id="CHEBI:15378"/>
        <dbReference type="ChEBI" id="CHEBI:30616"/>
        <dbReference type="ChEBI" id="CHEBI:43474"/>
        <dbReference type="ChEBI" id="CHEBI:456216"/>
        <dbReference type="EC" id="3.6.4.13"/>
    </reaction>
</comment>
<organism evidence="8 9">
    <name type="scientific">Artemisia annua</name>
    <name type="common">Sweet wormwood</name>
    <dbReference type="NCBI Taxonomy" id="35608"/>
    <lineage>
        <taxon>Eukaryota</taxon>
        <taxon>Viridiplantae</taxon>
        <taxon>Streptophyta</taxon>
        <taxon>Embryophyta</taxon>
        <taxon>Tracheophyta</taxon>
        <taxon>Spermatophyta</taxon>
        <taxon>Magnoliopsida</taxon>
        <taxon>eudicotyledons</taxon>
        <taxon>Gunneridae</taxon>
        <taxon>Pentapetalae</taxon>
        <taxon>asterids</taxon>
        <taxon>campanulids</taxon>
        <taxon>Asterales</taxon>
        <taxon>Asteraceae</taxon>
        <taxon>Asteroideae</taxon>
        <taxon>Anthemideae</taxon>
        <taxon>Artemisiinae</taxon>
        <taxon>Artemisia</taxon>
    </lineage>
</organism>
<dbReference type="InterPro" id="IPR050547">
    <property type="entry name" value="DEAD_box_RNA_helicases"/>
</dbReference>
<reference evidence="8 9" key="1">
    <citation type="journal article" date="2018" name="Mol. Plant">
        <title>The genome of Artemisia annua provides insight into the evolution of Asteraceae family and artemisinin biosynthesis.</title>
        <authorList>
            <person name="Shen Q."/>
            <person name="Zhang L."/>
            <person name="Liao Z."/>
            <person name="Wang S."/>
            <person name="Yan T."/>
            <person name="Shi P."/>
            <person name="Liu M."/>
            <person name="Fu X."/>
            <person name="Pan Q."/>
            <person name="Wang Y."/>
            <person name="Lv Z."/>
            <person name="Lu X."/>
            <person name="Zhang F."/>
            <person name="Jiang W."/>
            <person name="Ma Y."/>
            <person name="Chen M."/>
            <person name="Hao X."/>
            <person name="Li L."/>
            <person name="Tang Y."/>
            <person name="Lv G."/>
            <person name="Zhou Y."/>
            <person name="Sun X."/>
            <person name="Brodelius P.E."/>
            <person name="Rose J.K.C."/>
            <person name="Tang K."/>
        </authorList>
    </citation>
    <scope>NUCLEOTIDE SEQUENCE [LARGE SCALE GENOMIC DNA]</scope>
    <source>
        <strain evidence="9">cv. Huhao1</strain>
        <tissue evidence="8">Leaf</tissue>
    </source>
</reference>
<accession>A0A2U1MSF6</accession>
<keyword evidence="3" id="KW-0378">Hydrolase</keyword>
<comment type="caution">
    <text evidence="8">The sequence shown here is derived from an EMBL/GenBank/DDBJ whole genome shotgun (WGS) entry which is preliminary data.</text>
</comment>
<dbReference type="STRING" id="35608.A0A2U1MSF6"/>
<dbReference type="EC" id="3.6.4.13" evidence="1"/>
<dbReference type="SUPFAM" id="SSF52540">
    <property type="entry name" value="P-loop containing nucleoside triphosphate hydrolases"/>
    <property type="match status" value="1"/>
</dbReference>
<name>A0A2U1MSF6_ARTAN</name>
<keyword evidence="5" id="KW-0067">ATP-binding</keyword>
<evidence type="ECO:0000256" key="1">
    <source>
        <dbReference type="ARBA" id="ARBA00012552"/>
    </source>
</evidence>
<keyword evidence="4 8" id="KW-0347">Helicase</keyword>
<dbReference type="InterPro" id="IPR027417">
    <property type="entry name" value="P-loop_NTPase"/>
</dbReference>
<dbReference type="PANTHER" id="PTHR47963">
    <property type="entry name" value="DEAD-BOX ATP-DEPENDENT RNA HELICASE 47, MITOCHONDRIAL"/>
    <property type="match status" value="1"/>
</dbReference>
<evidence type="ECO:0000256" key="2">
    <source>
        <dbReference type="ARBA" id="ARBA00022741"/>
    </source>
</evidence>
<dbReference type="Pfam" id="PF00270">
    <property type="entry name" value="DEAD"/>
    <property type="match status" value="1"/>
</dbReference>
<evidence type="ECO:0000259" key="7">
    <source>
        <dbReference type="Pfam" id="PF00270"/>
    </source>
</evidence>
<keyword evidence="2" id="KW-0547">Nucleotide-binding</keyword>
<dbReference type="GO" id="GO:0005524">
    <property type="term" value="F:ATP binding"/>
    <property type="evidence" value="ECO:0007669"/>
    <property type="project" value="UniProtKB-KW"/>
</dbReference>
<evidence type="ECO:0000313" key="8">
    <source>
        <dbReference type="EMBL" id="PWA64201.1"/>
    </source>
</evidence>
<sequence>MADSRESKILETVRSKGTSVAAREFSLRKAELLIIARKELQRIDKEIQGFEECIEILEKIQELNERGKIWPSFCQILESLTNGPEKASRKTGYGRAPTILMLFPTRELAKQVYTDFEYYGKSVGLSDCCLYGGGGASIGPQITQLNRGVDIVVGAVGRVKDHIEKGKLDLKSLKFRIEKPHPNLVELLVQSNLYDMVCTVILKVYKGSVLKRNRKELMELWMMCTCSSCLISEGSSCLSGGSSSLVSSSRSMVSSSRSCELRLSSRLRVYIFIMLKGRCAAEYHFVVD</sequence>
<dbReference type="Proteomes" id="UP000245207">
    <property type="component" value="Unassembled WGS sequence"/>
</dbReference>
<dbReference type="AlphaFoldDB" id="A0A2U1MSF6"/>